<accession>W1VMV4</accession>
<dbReference type="InterPro" id="IPR013491">
    <property type="entry name" value="Tape_meas_N"/>
</dbReference>
<sequence>MAAGGIDLGTAWLNVVPSFRGMTKAISTEMDGAEKILTSRTSGALSKAGLGAAKGIGNALSKIGKVGLGAITAGVAGVGASFASLLPEVVAASDATDKFKSTLNFAGLGSEQIDKLTKSTKAYADRTVYDLADIQGTTAQLAANGVKDFDKVAEAAGNLNAVAGGNKETFKSVGMVLTQTAGAGKLTTENWNQLADAIPGASGRLQEAMKANGAYTGDFREAMAEGQITAEEFNQAIMDLGMED</sequence>
<evidence type="ECO:0000259" key="1">
    <source>
        <dbReference type="Pfam" id="PF20155"/>
    </source>
</evidence>
<dbReference type="AlphaFoldDB" id="W1VMV4"/>
<feature type="non-terminal residue" evidence="2">
    <location>
        <position position="244"/>
    </location>
</feature>
<feature type="domain" description="Tape measure protein N-terminal" evidence="1">
    <location>
        <begin position="88"/>
        <end position="240"/>
    </location>
</feature>
<organism evidence="2 3">
    <name type="scientific">Actinomyces urogenitalis DORA_12</name>
    <dbReference type="NCBI Taxonomy" id="1403939"/>
    <lineage>
        <taxon>Bacteria</taxon>
        <taxon>Bacillati</taxon>
        <taxon>Actinomycetota</taxon>
        <taxon>Actinomycetes</taxon>
        <taxon>Actinomycetales</taxon>
        <taxon>Actinomycetaceae</taxon>
        <taxon>Actinomyces</taxon>
    </lineage>
</organism>
<protein>
    <recommendedName>
        <fullName evidence="1">Tape measure protein N-terminal domain-containing protein</fullName>
    </recommendedName>
</protein>
<name>W1VMV4_9ACTO</name>
<gene>
    <name evidence="2" type="ORF">Q605_AUC00074G0001</name>
</gene>
<reference evidence="2 3" key="1">
    <citation type="submission" date="2013-12" db="EMBL/GenBank/DDBJ databases">
        <title>A Varibaculum cambriense genome reconstructed from a premature infant gut community with otherwise low bacterial novelty that shifts toward anaerobic metabolism during the third week of life.</title>
        <authorList>
            <person name="Brown C.T."/>
            <person name="Sharon I."/>
            <person name="Thomas B.C."/>
            <person name="Castelle C.J."/>
            <person name="Morowitz M.J."/>
            <person name="Banfield J.F."/>
        </authorList>
    </citation>
    <scope>NUCLEOTIDE SEQUENCE [LARGE SCALE GENOMIC DNA]</scope>
    <source>
        <strain evidence="3">DORA_12</strain>
    </source>
</reference>
<dbReference type="Pfam" id="PF20155">
    <property type="entry name" value="TMP_3"/>
    <property type="match status" value="1"/>
</dbReference>
<evidence type="ECO:0000313" key="3">
    <source>
        <dbReference type="Proteomes" id="UP000018852"/>
    </source>
</evidence>
<evidence type="ECO:0000313" key="2">
    <source>
        <dbReference type="EMBL" id="ETJ07333.1"/>
    </source>
</evidence>
<dbReference type="NCBIfam" id="TIGR02675">
    <property type="entry name" value="tape_meas_nterm"/>
    <property type="match status" value="1"/>
</dbReference>
<dbReference type="Proteomes" id="UP000018852">
    <property type="component" value="Unassembled WGS sequence"/>
</dbReference>
<proteinExistence type="predicted"/>
<dbReference type="EMBL" id="AZLV01000074">
    <property type="protein sequence ID" value="ETJ07333.1"/>
    <property type="molecule type" value="Genomic_DNA"/>
</dbReference>
<comment type="caution">
    <text evidence="2">The sequence shown here is derived from an EMBL/GenBank/DDBJ whole genome shotgun (WGS) entry which is preliminary data.</text>
</comment>